<evidence type="ECO:0000256" key="4">
    <source>
        <dbReference type="ARBA" id="ARBA00022692"/>
    </source>
</evidence>
<name>A0A0G1H195_9BACT</name>
<keyword evidence="2" id="KW-0813">Transport</keyword>
<dbReference type="SUPFAM" id="SSF103473">
    <property type="entry name" value="MFS general substrate transporter"/>
    <property type="match status" value="1"/>
</dbReference>
<dbReference type="Proteomes" id="UP000034736">
    <property type="component" value="Unassembled WGS sequence"/>
</dbReference>
<feature type="transmembrane region" description="Helical" evidence="7">
    <location>
        <begin position="12"/>
        <end position="35"/>
    </location>
</feature>
<proteinExistence type="predicted"/>
<dbReference type="EMBL" id="LCHU01000019">
    <property type="protein sequence ID" value="KKT40670.1"/>
    <property type="molecule type" value="Genomic_DNA"/>
</dbReference>
<dbReference type="InterPro" id="IPR036259">
    <property type="entry name" value="MFS_trans_sf"/>
</dbReference>
<dbReference type="PATRIC" id="fig|1618647.3.peg.706"/>
<reference evidence="9 10" key="1">
    <citation type="journal article" date="2015" name="Nature">
        <title>rRNA introns, odd ribosomes, and small enigmatic genomes across a large radiation of phyla.</title>
        <authorList>
            <person name="Brown C.T."/>
            <person name="Hug L.A."/>
            <person name="Thomas B.C."/>
            <person name="Sharon I."/>
            <person name="Castelle C.J."/>
            <person name="Singh A."/>
            <person name="Wilkins M.J."/>
            <person name="Williams K.H."/>
            <person name="Banfield J.F."/>
        </authorList>
    </citation>
    <scope>NUCLEOTIDE SEQUENCE [LARGE SCALE GENOMIC DNA]</scope>
</reference>
<dbReference type="STRING" id="1618647.UW30_C0019G0009"/>
<evidence type="ECO:0000256" key="1">
    <source>
        <dbReference type="ARBA" id="ARBA00004651"/>
    </source>
</evidence>
<evidence type="ECO:0000256" key="2">
    <source>
        <dbReference type="ARBA" id="ARBA00022448"/>
    </source>
</evidence>
<feature type="transmembrane region" description="Helical" evidence="7">
    <location>
        <begin position="81"/>
        <end position="102"/>
    </location>
</feature>
<dbReference type="AlphaFoldDB" id="A0A0G1H195"/>
<dbReference type="InterPro" id="IPR020846">
    <property type="entry name" value="MFS_dom"/>
</dbReference>
<dbReference type="Gene3D" id="1.20.1250.20">
    <property type="entry name" value="MFS general substrate transporter like domains"/>
    <property type="match status" value="1"/>
</dbReference>
<feature type="transmembrane region" description="Helical" evidence="7">
    <location>
        <begin position="108"/>
        <end position="131"/>
    </location>
</feature>
<organism evidence="9 10">
    <name type="scientific">Candidatus Giovannonibacteria bacterium GW2011_GWA2_44_13b</name>
    <dbReference type="NCBI Taxonomy" id="1618647"/>
    <lineage>
        <taxon>Bacteria</taxon>
        <taxon>Candidatus Giovannoniibacteriota</taxon>
    </lineage>
</organism>
<comment type="subcellular location">
    <subcellularLocation>
        <location evidence="1">Cell membrane</location>
        <topology evidence="1">Multi-pass membrane protein</topology>
    </subcellularLocation>
</comment>
<evidence type="ECO:0000313" key="10">
    <source>
        <dbReference type="Proteomes" id="UP000034736"/>
    </source>
</evidence>
<dbReference type="InterPro" id="IPR011701">
    <property type="entry name" value="MFS"/>
</dbReference>
<dbReference type="PANTHER" id="PTHR23517">
    <property type="entry name" value="RESISTANCE PROTEIN MDTM, PUTATIVE-RELATED-RELATED"/>
    <property type="match status" value="1"/>
</dbReference>
<feature type="transmembrane region" description="Helical" evidence="7">
    <location>
        <begin position="143"/>
        <end position="165"/>
    </location>
</feature>
<evidence type="ECO:0000256" key="5">
    <source>
        <dbReference type="ARBA" id="ARBA00022989"/>
    </source>
</evidence>
<accession>A0A0G1H195</accession>
<evidence type="ECO:0000256" key="7">
    <source>
        <dbReference type="SAM" id="Phobius"/>
    </source>
</evidence>
<dbReference type="GO" id="GO:0022857">
    <property type="term" value="F:transmembrane transporter activity"/>
    <property type="evidence" value="ECO:0007669"/>
    <property type="project" value="InterPro"/>
</dbReference>
<comment type="caution">
    <text evidence="9">The sequence shown here is derived from an EMBL/GenBank/DDBJ whole genome shotgun (WGS) entry which is preliminary data.</text>
</comment>
<evidence type="ECO:0000256" key="6">
    <source>
        <dbReference type="ARBA" id="ARBA00023136"/>
    </source>
</evidence>
<dbReference type="GO" id="GO:0005886">
    <property type="term" value="C:plasma membrane"/>
    <property type="evidence" value="ECO:0007669"/>
    <property type="project" value="UniProtKB-SubCell"/>
</dbReference>
<sequence>MKIKINITVNRAVQILLWYLFFIVVSLALFTPIFAVFVKDFIVGASLSTIGFALASYSVAKSFLQIPLAKYLDRIKGEKDDYYFLLIGAAFAAVYPFMLLYIHLPWHLYLLEAFAGIGDAALMAAYYSLFARHVDKGSEGFEWSLFSVGGNTISSAIGAALGGVLGDMFGFRFLFIVAGIINACAALLLFYLYPLLDGGRAVSIPPFTPIPKSPVIKQ</sequence>
<protein>
    <recommendedName>
        <fullName evidence="8">Major facilitator superfamily (MFS) profile domain-containing protein</fullName>
    </recommendedName>
</protein>
<dbReference type="Pfam" id="PF07690">
    <property type="entry name" value="MFS_1"/>
    <property type="match status" value="1"/>
</dbReference>
<keyword evidence="6 7" id="KW-0472">Membrane</keyword>
<keyword evidence="5 7" id="KW-1133">Transmembrane helix</keyword>
<feature type="domain" description="Major facilitator superfamily (MFS) profile" evidence="8">
    <location>
        <begin position="12"/>
        <end position="218"/>
    </location>
</feature>
<dbReference type="InterPro" id="IPR050171">
    <property type="entry name" value="MFS_Transporters"/>
</dbReference>
<dbReference type="PROSITE" id="PS50850">
    <property type="entry name" value="MFS"/>
    <property type="match status" value="1"/>
</dbReference>
<keyword evidence="3" id="KW-1003">Cell membrane</keyword>
<dbReference type="PANTHER" id="PTHR23517:SF3">
    <property type="entry name" value="INTEGRAL MEMBRANE TRANSPORT PROTEIN"/>
    <property type="match status" value="1"/>
</dbReference>
<evidence type="ECO:0000313" key="9">
    <source>
        <dbReference type="EMBL" id="KKT40670.1"/>
    </source>
</evidence>
<keyword evidence="4 7" id="KW-0812">Transmembrane</keyword>
<gene>
    <name evidence="9" type="ORF">UW30_C0019G0009</name>
</gene>
<evidence type="ECO:0000256" key="3">
    <source>
        <dbReference type="ARBA" id="ARBA00022475"/>
    </source>
</evidence>
<evidence type="ECO:0000259" key="8">
    <source>
        <dbReference type="PROSITE" id="PS50850"/>
    </source>
</evidence>
<feature type="transmembrane region" description="Helical" evidence="7">
    <location>
        <begin position="41"/>
        <end position="60"/>
    </location>
</feature>
<feature type="transmembrane region" description="Helical" evidence="7">
    <location>
        <begin position="171"/>
        <end position="193"/>
    </location>
</feature>